<evidence type="ECO:0000313" key="1">
    <source>
        <dbReference type="EMBL" id="GEN89953.1"/>
    </source>
</evidence>
<accession>A0A511ZR78</accession>
<protein>
    <submittedName>
        <fullName evidence="1">Uncharacterized protein</fullName>
    </submittedName>
</protein>
<dbReference type="AlphaFoldDB" id="A0A511ZR78"/>
<name>A0A511ZR78_9BACI</name>
<proteinExistence type="predicted"/>
<organism evidence="1 2">
    <name type="scientific">Oceanobacillus sojae</name>
    <dbReference type="NCBI Taxonomy" id="582851"/>
    <lineage>
        <taxon>Bacteria</taxon>
        <taxon>Bacillati</taxon>
        <taxon>Bacillota</taxon>
        <taxon>Bacilli</taxon>
        <taxon>Bacillales</taxon>
        <taxon>Bacillaceae</taxon>
        <taxon>Oceanobacillus</taxon>
    </lineage>
</organism>
<comment type="caution">
    <text evidence="1">The sequence shown here is derived from an EMBL/GenBank/DDBJ whole genome shotgun (WGS) entry which is preliminary data.</text>
</comment>
<sequence length="49" mass="5183">MIVTDRTLTVPDQKATANYVPAAAVIRRWQALSGIIGRKALAGGSLSLM</sequence>
<dbReference type="EMBL" id="BJYM01000043">
    <property type="protein sequence ID" value="GEN89953.1"/>
    <property type="molecule type" value="Genomic_DNA"/>
</dbReference>
<gene>
    <name evidence="1" type="ORF">OSO01_46920</name>
</gene>
<reference evidence="1 2" key="1">
    <citation type="submission" date="2019-07" db="EMBL/GenBank/DDBJ databases">
        <title>Whole genome shotgun sequence of Oceanobacillus sojae NBRC 105379.</title>
        <authorList>
            <person name="Hosoyama A."/>
            <person name="Uohara A."/>
            <person name="Ohji S."/>
            <person name="Ichikawa N."/>
        </authorList>
    </citation>
    <scope>NUCLEOTIDE SEQUENCE [LARGE SCALE GENOMIC DNA]</scope>
    <source>
        <strain evidence="1 2">NBRC 105379</strain>
    </source>
</reference>
<dbReference type="Proteomes" id="UP000321558">
    <property type="component" value="Unassembled WGS sequence"/>
</dbReference>
<keyword evidence="2" id="KW-1185">Reference proteome</keyword>
<evidence type="ECO:0000313" key="2">
    <source>
        <dbReference type="Proteomes" id="UP000321558"/>
    </source>
</evidence>